<dbReference type="SMART" id="SM00564">
    <property type="entry name" value="PQQ"/>
    <property type="match status" value="3"/>
</dbReference>
<dbReference type="Pfam" id="PF13646">
    <property type="entry name" value="HEAT_2"/>
    <property type="match status" value="1"/>
</dbReference>
<dbReference type="eggNOG" id="COG1413">
    <property type="taxonomic scope" value="Bacteria"/>
</dbReference>
<evidence type="ECO:0000313" key="3">
    <source>
        <dbReference type="Proteomes" id="UP000002318"/>
    </source>
</evidence>
<dbReference type="eggNOG" id="COG1520">
    <property type="taxonomic scope" value="Bacteria"/>
</dbReference>
<organism evidence="2 3">
    <name type="scientific">Sediminispirochaeta smaragdinae (strain DSM 11293 / JCM 15392 / SEBR 4228)</name>
    <name type="common">Spirochaeta smaragdinae</name>
    <dbReference type="NCBI Taxonomy" id="573413"/>
    <lineage>
        <taxon>Bacteria</taxon>
        <taxon>Pseudomonadati</taxon>
        <taxon>Spirochaetota</taxon>
        <taxon>Spirochaetia</taxon>
        <taxon>Spirochaetales</taxon>
        <taxon>Spirochaetaceae</taxon>
        <taxon>Sediminispirochaeta</taxon>
    </lineage>
</organism>
<dbReference type="Gene3D" id="2.130.10.10">
    <property type="entry name" value="YVTN repeat-like/Quinoprotein amine dehydrogenase"/>
    <property type="match status" value="2"/>
</dbReference>
<accession>E1R686</accession>
<dbReference type="PANTHER" id="PTHR34512">
    <property type="entry name" value="CELL SURFACE PROTEIN"/>
    <property type="match status" value="1"/>
</dbReference>
<dbReference type="Pfam" id="PF13360">
    <property type="entry name" value="PQQ_2"/>
    <property type="match status" value="1"/>
</dbReference>
<dbReference type="InterPro" id="IPR016024">
    <property type="entry name" value="ARM-type_fold"/>
</dbReference>
<dbReference type="KEGG" id="ssm:Spirs_1724"/>
<evidence type="ECO:0000259" key="1">
    <source>
        <dbReference type="Pfam" id="PF13360"/>
    </source>
</evidence>
<proteinExistence type="predicted"/>
<feature type="domain" description="Pyrrolo-quinoline quinone repeat" evidence="1">
    <location>
        <begin position="121"/>
        <end position="240"/>
    </location>
</feature>
<dbReference type="InterPro" id="IPR018391">
    <property type="entry name" value="PQQ_b-propeller_rpt"/>
</dbReference>
<reference evidence="2 3" key="1">
    <citation type="journal article" date="2010" name="Stand. Genomic Sci.">
        <title>Complete genome sequence of Spirochaeta smaragdinae type strain (SEBR 4228).</title>
        <authorList>
            <person name="Mavromatis K."/>
            <person name="Yasawong M."/>
            <person name="Chertkov O."/>
            <person name="Lapidus A."/>
            <person name="Lucas S."/>
            <person name="Nolan M."/>
            <person name="Del Rio T.G."/>
            <person name="Tice H."/>
            <person name="Cheng J.F."/>
            <person name="Pitluck S."/>
            <person name="Liolios K."/>
            <person name="Ivanova N."/>
            <person name="Tapia R."/>
            <person name="Han C."/>
            <person name="Bruce D."/>
            <person name="Goodwin L."/>
            <person name="Pati A."/>
            <person name="Chen A."/>
            <person name="Palaniappan K."/>
            <person name="Land M."/>
            <person name="Hauser L."/>
            <person name="Chang Y.J."/>
            <person name="Jeffries C.D."/>
            <person name="Detter J.C."/>
            <person name="Rohde M."/>
            <person name="Brambilla E."/>
            <person name="Spring S."/>
            <person name="Goker M."/>
            <person name="Sikorski J."/>
            <person name="Woyke T."/>
            <person name="Bristow J."/>
            <person name="Eisen J.A."/>
            <person name="Markowitz V."/>
            <person name="Hugenholtz P."/>
            <person name="Klenk H.P."/>
            <person name="Kyrpides N.C."/>
        </authorList>
    </citation>
    <scope>NUCLEOTIDE SEQUENCE [LARGE SCALE GENOMIC DNA]</scope>
    <source>
        <strain evidence="3">DSM 11293 / JCM 15392 / SEBR 4228</strain>
    </source>
</reference>
<evidence type="ECO:0000313" key="2">
    <source>
        <dbReference type="EMBL" id="ADK80851.1"/>
    </source>
</evidence>
<dbReference type="Gene3D" id="1.25.10.10">
    <property type="entry name" value="Leucine-rich Repeat Variant"/>
    <property type="match status" value="1"/>
</dbReference>
<dbReference type="HOGENOM" id="CLU_470821_0_0_12"/>
<protein>
    <submittedName>
        <fullName evidence="2">Pyrrolo-quinoline quinone</fullName>
    </submittedName>
</protein>
<dbReference type="SUPFAM" id="SSF50998">
    <property type="entry name" value="Quinoprotein alcohol dehydrogenase-like"/>
    <property type="match status" value="1"/>
</dbReference>
<dbReference type="InterPro" id="IPR011989">
    <property type="entry name" value="ARM-like"/>
</dbReference>
<name>E1R686_SEDSS</name>
<dbReference type="SUPFAM" id="SSF48371">
    <property type="entry name" value="ARM repeat"/>
    <property type="match status" value="1"/>
</dbReference>
<dbReference type="STRING" id="573413.Spirs_1724"/>
<dbReference type="PANTHER" id="PTHR34512:SF30">
    <property type="entry name" value="OUTER MEMBRANE PROTEIN ASSEMBLY FACTOR BAMB"/>
    <property type="match status" value="1"/>
</dbReference>
<dbReference type="InterPro" id="IPR011047">
    <property type="entry name" value="Quinoprotein_ADH-like_sf"/>
</dbReference>
<dbReference type="EMBL" id="CP002116">
    <property type="protein sequence ID" value="ADK80851.1"/>
    <property type="molecule type" value="Genomic_DNA"/>
</dbReference>
<keyword evidence="3" id="KW-1185">Reference proteome</keyword>
<sequence length="579" mass="63126">MRCRVRKFGSLLLIILLYALSLVSADPLSFEQKKIAVGGRVTGCLAARLVPAFWFTSRDRYLYRYREGDEAPVRCRLPDRAASSPVEGAEGKIYLLLEDGRLFAATPGCIGAWFFQNPKGFLSPMAGEGDGTLYLAGKGGGLFAVAHTGRLRWSLQLPSQPRSGPVLVRTKTGERLIVVSCEGRRSYAYGTDGVLRWTFLSAGEVLFPKSDGRRLFLPTDAGTITAVDDSGVLIWEHQLPALAADCAVDVKRGLLFIADRLGNVTCLDATSGTAVWEFPAGRAIFSLVVLPDSHPAEREKEAALAICAEAGGIVFTDEAGRVLNRISTPAPAAPLSTDGRGLLLFGGSDWLFRLYRFSSGSSASQDAEDEGEPKPLFSIKEPPFDFHYLQSIASSADRNGQVAALAEIQDRLESGKPDRGSSYLPILLHYFASAAIDSPIREGGALRNDFPTLRITAVRMLARYGHPSASRVLSRLIRYEWDPSVRIAAYHALRTLLDDPEGDARAAVRDRLSSMVNSRKDEQEVSAASDALFYLAAYHGGLEEKDLELLLAVAYGPFGRETRSSVLDTLRQGGKRRLY</sequence>
<dbReference type="AlphaFoldDB" id="E1R686"/>
<dbReference type="InterPro" id="IPR015943">
    <property type="entry name" value="WD40/YVTN_repeat-like_dom_sf"/>
</dbReference>
<gene>
    <name evidence="2" type="ordered locus">Spirs_1724</name>
</gene>
<dbReference type="Proteomes" id="UP000002318">
    <property type="component" value="Chromosome"/>
</dbReference>
<dbReference type="InterPro" id="IPR002372">
    <property type="entry name" value="PQQ_rpt_dom"/>
</dbReference>